<sequence length="683" mass="75680">MKSSEVSWSIMHPTRVDPDYMWTVIAAAAKCQVDSFEICGDCHSWTGGLEGAIQFRDYPAATEQLDVSGIEENIRRLVETVRLAHESGRPVYYWHREVMVPRIVVETVPGLLDENGEFNLLGNAYHELIRSKVAEFFDRVPGMDGLVLTLTESNYSVIHNSGPERYPPALVIERVIATFAEALARRGKRFILRSFGSVAQDYEDILAGARRASAQFHFEVETKITPYDFSPFLPFNPFLRAQKPATLSAEYDSIGEFLGAGFLPAADPQRVIDSVNFARAQGVDRHAIRIDRIGHPVFASAQAVNLLAFERAILDPHTTAESVWSAWAEAHWPECAAEMTRLMRRGIEAVKKLHFIDGNVIFHAFPIQPELKWVKACGILSLFTPGADLSSHQGMWGILGDRRSPASRAAILQEKDEAIAIADECWGTLQTLRPRLSAEEFRVADEAWRNATVAARLIRAWCACVAAYFDDLAAGEADAPRLERAIAAARPVFAPFANVIVTRQPTGPSEHEYGDGNREPEDVASAYARPLWAHMSLLQEEYRAEAAERARWRARPGVVDYIVCGGLTDDHRVTRYMHASHSHANGRPSRVVGNRVFPNGFITCTLRGPASALILRIEGRADKSTGFVLRVDGRRIEAVYDADGAFEVALPAAATGEREIAVTLQKAGADYPWIHGVGLIRAD</sequence>
<protein>
    <submittedName>
        <fullName evidence="1">Uncharacterized protein</fullName>
    </submittedName>
</protein>
<dbReference type="SUPFAM" id="SSF51445">
    <property type="entry name" value="(Trans)glycosidases"/>
    <property type="match status" value="1"/>
</dbReference>
<gene>
    <name evidence="1" type="ORF">K0B96_14900</name>
</gene>
<accession>A0A8F9TT42</accession>
<organism evidence="1 2">
    <name type="scientific">Horticoccus luteus</name>
    <dbReference type="NCBI Taxonomy" id="2862869"/>
    <lineage>
        <taxon>Bacteria</taxon>
        <taxon>Pseudomonadati</taxon>
        <taxon>Verrucomicrobiota</taxon>
        <taxon>Opitutia</taxon>
        <taxon>Opitutales</taxon>
        <taxon>Opitutaceae</taxon>
        <taxon>Horticoccus</taxon>
    </lineage>
</organism>
<reference evidence="1" key="1">
    <citation type="submission" date="2021-08" db="EMBL/GenBank/DDBJ databases">
        <title>Genome of a novel bacterium of the phylum Verrucomicrobia, Oleiharenicola sp. KSB-15.</title>
        <authorList>
            <person name="Chung J.-H."/>
            <person name="Ahn J.-H."/>
            <person name="Yoon Y."/>
            <person name="Kim D.-Y."/>
            <person name="An S.-H."/>
            <person name="Park I."/>
            <person name="Yeon J."/>
        </authorList>
    </citation>
    <scope>NUCLEOTIDE SEQUENCE</scope>
    <source>
        <strain evidence="1">KSB-15</strain>
    </source>
</reference>
<evidence type="ECO:0000313" key="1">
    <source>
        <dbReference type="EMBL" id="QYM78571.1"/>
    </source>
</evidence>
<dbReference type="KEGG" id="ole:K0B96_14900"/>
<proteinExistence type="predicted"/>
<keyword evidence="2" id="KW-1185">Reference proteome</keyword>
<name>A0A8F9TT42_9BACT</name>
<dbReference type="InterPro" id="IPR017853">
    <property type="entry name" value="GH"/>
</dbReference>
<dbReference type="Proteomes" id="UP000825051">
    <property type="component" value="Chromosome"/>
</dbReference>
<dbReference type="AlphaFoldDB" id="A0A8F9TT42"/>
<dbReference type="EMBL" id="CP080507">
    <property type="protein sequence ID" value="QYM78571.1"/>
    <property type="molecule type" value="Genomic_DNA"/>
</dbReference>
<evidence type="ECO:0000313" key="2">
    <source>
        <dbReference type="Proteomes" id="UP000825051"/>
    </source>
</evidence>
<dbReference type="RefSeq" id="WP_220161675.1">
    <property type="nucleotide sequence ID" value="NZ_CP080507.1"/>
</dbReference>